<evidence type="ECO:0000313" key="4">
    <source>
        <dbReference type="Proteomes" id="UP000002037"/>
    </source>
</evidence>
<keyword evidence="4" id="KW-1185">Reference proteome</keyword>
<evidence type="ECO:0000313" key="3">
    <source>
        <dbReference type="EMBL" id="EER34195.1"/>
    </source>
</evidence>
<proteinExistence type="predicted"/>
<feature type="compositionally biased region" description="Pro residues" evidence="1">
    <location>
        <begin position="534"/>
        <end position="564"/>
    </location>
</feature>
<feature type="domain" description="Ndc10" evidence="2">
    <location>
        <begin position="30"/>
        <end position="306"/>
    </location>
</feature>
<dbReference type="InterPro" id="IPR038279">
    <property type="entry name" value="Ndc10_dom2_sf"/>
</dbReference>
<dbReference type="Pfam" id="PF16787">
    <property type="entry name" value="NDC10_II"/>
    <property type="match status" value="1"/>
</dbReference>
<dbReference type="HOGENOM" id="CLU_387313_0_0_1"/>
<dbReference type="InterPro" id="IPR031872">
    <property type="entry name" value="NDC10_II"/>
</dbReference>
<dbReference type="VEuPathDB" id="FungiDB:CTRG_03013"/>
<dbReference type="GeneID" id="8298498"/>
<dbReference type="OrthoDB" id="4016214at2759"/>
<name>C5M9E1_CANTT</name>
<dbReference type="EMBL" id="GG692397">
    <property type="protein sequence ID" value="EER34195.1"/>
    <property type="molecule type" value="Genomic_DNA"/>
</dbReference>
<dbReference type="Proteomes" id="UP000002037">
    <property type="component" value="Unassembled WGS sequence"/>
</dbReference>
<organism evidence="3 4">
    <name type="scientific">Candida tropicalis (strain ATCC MYA-3404 / T1)</name>
    <name type="common">Yeast</name>
    <dbReference type="NCBI Taxonomy" id="294747"/>
    <lineage>
        <taxon>Eukaryota</taxon>
        <taxon>Fungi</taxon>
        <taxon>Dikarya</taxon>
        <taxon>Ascomycota</taxon>
        <taxon>Saccharomycotina</taxon>
        <taxon>Pichiomycetes</taxon>
        <taxon>Debaryomycetaceae</taxon>
        <taxon>Candida/Lodderomyces clade</taxon>
        <taxon>Candida</taxon>
    </lineage>
</organism>
<feature type="compositionally biased region" description="Low complexity" evidence="1">
    <location>
        <begin position="490"/>
        <end position="533"/>
    </location>
</feature>
<protein>
    <recommendedName>
        <fullName evidence="2">Ndc10 domain-containing protein</fullName>
    </recommendedName>
</protein>
<dbReference type="RefSeq" id="XP_002548716.1">
    <property type="nucleotide sequence ID" value="XM_002548670.1"/>
</dbReference>
<dbReference type="AlphaFoldDB" id="C5M9E1"/>
<gene>
    <name evidence="3" type="ORF">CTRG_03013</name>
</gene>
<evidence type="ECO:0000259" key="2">
    <source>
        <dbReference type="Pfam" id="PF16787"/>
    </source>
</evidence>
<evidence type="ECO:0000256" key="1">
    <source>
        <dbReference type="SAM" id="MobiDB-lite"/>
    </source>
</evidence>
<accession>C5M9E1</accession>
<dbReference type="KEGG" id="ctp:CTRG_03013"/>
<feature type="region of interest" description="Disordered" evidence="1">
    <location>
        <begin position="326"/>
        <end position="346"/>
    </location>
</feature>
<dbReference type="eggNOG" id="ENOG502SBAB">
    <property type="taxonomic scope" value="Eukaryota"/>
</dbReference>
<sequence length="754" mass="85625">MSDSEDSSLDVNEYTIDDYYKLVKPLLQARNSNTSYLNDHKLLRTLVDFNLSHSLSLKNLAKRELEIGDLIPTKINYIDTVVVKFNAADPTAFAPTTGTPYTTHYAGCFRNKYVEFCPHFAISAYLFSRFHIPDEYGSYEFIFSDSSKKISLENVKLIKGNNKLSAISYSQQHKSSINALSISGLNYKDINLTKLLSTHDIETTEKLASKSIESLSNQVMLNLSGFRNFEEYNLVRNSIEPPQSLLDKIFPFIDEITPEEYSKEMLQVKQLLIMLRKSLVQDMVIIKKKYPLNPLSKSDLFSSMEFLQFLNSVEASNKLDNIINQSMFGPDDDKTESDVDDTNSWPSVIQESETNPKDLNKIIEFQNTKIKNLDNLINNVYKQQQERTNELLRSFIENQNGIFQSQSEALNKISNSINGLIILMTSQNKNALTLANQTLHETSNLIKTIEQTNLQKGVDNTVELLNNLNQIQAGKTGESSQPSTEPPLPSSSSVTAAGSTSATQPTSPTSVVPVDTTPQSQMAMKPSLSTSTSVPPPAQQPQPPQQQQHNPPPPSLPPTLPPQLPSLLHQAQPPQLPIAAPVSQLQHTMPLQTHHQYYLNPSNTPPQHRSNPMSPIPQIALQQQQLQQQPPPPPPLTAQQIERQRALHRRLSRQATTLFEMWDDFKGLEKELRDHDITVTEWLKVHGSSERQFRHTRLKIIKFIEEEAVRRRTSVEYIKERLHNKMRNRVRPWTLDEVQRMLTANKRIDLDDNS</sequence>
<feature type="region of interest" description="Disordered" evidence="1">
    <location>
        <begin position="474"/>
        <end position="569"/>
    </location>
</feature>
<dbReference type="Gene3D" id="1.10.443.20">
    <property type="entry name" value="Centromere DNA-binding protein complex CBF3 subunit, domain 2"/>
    <property type="match status" value="1"/>
</dbReference>
<reference evidence="3 4" key="1">
    <citation type="journal article" date="2009" name="Nature">
        <title>Evolution of pathogenicity and sexual reproduction in eight Candida genomes.</title>
        <authorList>
            <person name="Butler G."/>
            <person name="Rasmussen M.D."/>
            <person name="Lin M.F."/>
            <person name="Santos M.A."/>
            <person name="Sakthikumar S."/>
            <person name="Munro C.A."/>
            <person name="Rheinbay E."/>
            <person name="Grabherr M."/>
            <person name="Forche A."/>
            <person name="Reedy J.L."/>
            <person name="Agrafioti I."/>
            <person name="Arnaud M.B."/>
            <person name="Bates S."/>
            <person name="Brown A.J."/>
            <person name="Brunke S."/>
            <person name="Costanzo M.C."/>
            <person name="Fitzpatrick D.A."/>
            <person name="de Groot P.W."/>
            <person name="Harris D."/>
            <person name="Hoyer L.L."/>
            <person name="Hube B."/>
            <person name="Klis F.M."/>
            <person name="Kodira C."/>
            <person name="Lennard N."/>
            <person name="Logue M.E."/>
            <person name="Martin R."/>
            <person name="Neiman A.M."/>
            <person name="Nikolaou E."/>
            <person name="Quail M.A."/>
            <person name="Quinn J."/>
            <person name="Santos M.C."/>
            <person name="Schmitzberger F.F."/>
            <person name="Sherlock G."/>
            <person name="Shah P."/>
            <person name="Silverstein K.A."/>
            <person name="Skrzypek M.S."/>
            <person name="Soll D."/>
            <person name="Staggs R."/>
            <person name="Stansfield I."/>
            <person name="Stumpf M.P."/>
            <person name="Sudbery P.E."/>
            <person name="Srikantha T."/>
            <person name="Zeng Q."/>
            <person name="Berman J."/>
            <person name="Berriman M."/>
            <person name="Heitman J."/>
            <person name="Gow N.A."/>
            <person name="Lorenz M.C."/>
            <person name="Birren B.W."/>
            <person name="Kellis M."/>
            <person name="Cuomo C.A."/>
        </authorList>
    </citation>
    <scope>NUCLEOTIDE SEQUENCE [LARGE SCALE GENOMIC DNA]</scope>
    <source>
        <strain evidence="4">ATCC MYA-3404 / T1</strain>
    </source>
</reference>
<dbReference type="GO" id="GO:0003677">
    <property type="term" value="F:DNA binding"/>
    <property type="evidence" value="ECO:0007669"/>
    <property type="project" value="InterPro"/>
</dbReference>